<proteinExistence type="predicted"/>
<dbReference type="EMBL" id="MH153799">
    <property type="protein sequence ID" value="AWN03225.1"/>
    <property type="molecule type" value="Genomic_DNA"/>
</dbReference>
<gene>
    <name evidence="2" type="primary">43</name>
    <name evidence="2" type="ORF">PBI_APPA_43</name>
</gene>
<evidence type="ECO:0000313" key="3">
    <source>
        <dbReference type="Proteomes" id="UP000246517"/>
    </source>
</evidence>
<dbReference type="RefSeq" id="YP_009801520.1">
    <property type="nucleotide sequence ID" value="NC_047972.1"/>
</dbReference>
<protein>
    <submittedName>
        <fullName evidence="2">Uncharacterized protein</fullName>
    </submittedName>
</protein>
<reference evidence="2 3" key="1">
    <citation type="submission" date="2018-03" db="EMBL/GenBank/DDBJ databases">
        <authorList>
            <person name="Zack K.M."/>
            <person name="Garlena R.A."/>
            <person name="Russell D.A."/>
            <person name="Pope W.H."/>
            <person name="Jacobs-Sera D."/>
            <person name="Hatfull G.F."/>
        </authorList>
    </citation>
    <scope>NUCLEOTIDE SEQUENCE [LARGE SCALE GENOMIC DNA]</scope>
</reference>
<dbReference type="KEGG" id="vg:54992037"/>
<dbReference type="GeneID" id="54992037"/>
<sequence length="114" mass="12799">MNKRETAMIVARVADIDRRTLSDTIVETWHEIIGVMPYAEALEALRIVASESPETIKPAHLLRARKTARAEIDRRERRAARQRELDAASKPQRIADVHQAIAYMPRGISNGGTA</sequence>
<feature type="compositionally biased region" description="Basic and acidic residues" evidence="1">
    <location>
        <begin position="70"/>
        <end position="87"/>
    </location>
</feature>
<name>A0A2U8UHU7_9CAUD</name>
<dbReference type="Proteomes" id="UP000246517">
    <property type="component" value="Segment"/>
</dbReference>
<organism evidence="2 3">
    <name type="scientific">Microbacterium phage Appa</name>
    <dbReference type="NCBI Taxonomy" id="2182350"/>
    <lineage>
        <taxon>Viruses</taxon>
        <taxon>Duplodnaviria</taxon>
        <taxon>Heunggongvirae</taxon>
        <taxon>Uroviricota</taxon>
        <taxon>Caudoviricetes</taxon>
        <taxon>Appavirus</taxon>
        <taxon>Appavirus appa</taxon>
    </lineage>
</organism>
<accession>A0A2U8UHU7</accession>
<feature type="region of interest" description="Disordered" evidence="1">
    <location>
        <begin position="70"/>
        <end position="91"/>
    </location>
</feature>
<keyword evidence="3" id="KW-1185">Reference proteome</keyword>
<evidence type="ECO:0000256" key="1">
    <source>
        <dbReference type="SAM" id="MobiDB-lite"/>
    </source>
</evidence>
<evidence type="ECO:0000313" key="2">
    <source>
        <dbReference type="EMBL" id="AWN03225.1"/>
    </source>
</evidence>